<dbReference type="GO" id="GO:0004612">
    <property type="term" value="F:phosphoenolpyruvate carboxykinase (ATP) activity"/>
    <property type="evidence" value="ECO:0007669"/>
    <property type="project" value="UniProtKB-UniRule"/>
</dbReference>
<feature type="binding site" evidence="10">
    <location>
        <position position="298"/>
    </location>
    <ligand>
        <name>ATP</name>
        <dbReference type="ChEBI" id="CHEBI:30616"/>
    </ligand>
</feature>
<dbReference type="RefSeq" id="WP_081797479.1">
    <property type="nucleotide sequence ID" value="NZ_BAND01000030.1"/>
</dbReference>
<keyword evidence="6 10" id="KW-0210">Decarboxylase</keyword>
<dbReference type="GO" id="GO:0046872">
    <property type="term" value="F:metal ion binding"/>
    <property type="evidence" value="ECO:0007669"/>
    <property type="project" value="UniProtKB-KW"/>
</dbReference>
<feature type="binding site" evidence="10">
    <location>
        <position position="335"/>
    </location>
    <ligand>
        <name>substrate</name>
    </ligand>
</feature>
<dbReference type="Proteomes" id="UP000019760">
    <property type="component" value="Unassembled WGS sequence"/>
</dbReference>
<feature type="binding site" evidence="10">
    <location>
        <position position="270"/>
    </location>
    <ligand>
        <name>Mn(2+)</name>
        <dbReference type="ChEBI" id="CHEBI:29035"/>
    </ligand>
</feature>
<dbReference type="PANTHER" id="PTHR30031">
    <property type="entry name" value="PHOSPHOENOLPYRUVATE CARBOXYKINASE ATP"/>
    <property type="match status" value="1"/>
</dbReference>
<dbReference type="Gene3D" id="2.170.8.10">
    <property type="entry name" value="Phosphoenolpyruvate Carboxykinase, domain 2"/>
    <property type="match status" value="1"/>
</dbReference>
<dbReference type="GO" id="GO:0005829">
    <property type="term" value="C:cytosol"/>
    <property type="evidence" value="ECO:0007669"/>
    <property type="project" value="TreeGrafter"/>
</dbReference>
<reference evidence="12" key="1">
    <citation type="journal article" date="2014" name="FEMS Microbiol. Lett.">
        <title>Draft Genomic DNA Sequence of the Facultatively Methylotrophic Bacterium Acidomonas methanolica type strain MB58.</title>
        <authorList>
            <person name="Higashiura N."/>
            <person name="Hadano H."/>
            <person name="Hirakawa H."/>
            <person name="Matsutani M."/>
            <person name="Takabe S."/>
            <person name="Matsushita K."/>
            <person name="Azuma Y."/>
        </authorList>
    </citation>
    <scope>NUCLEOTIDE SEQUENCE [LARGE SCALE GENOMIC DNA]</scope>
    <source>
        <strain evidence="12">MB58</strain>
    </source>
</reference>
<reference evidence="11 12" key="2">
    <citation type="journal article" date="2014" name="FEMS Microbiol. Lett.">
        <title>Draft genomic DNA sequence of the facultatively methylotrophic bacterium Acidomonas methanolica type strain MB58.</title>
        <authorList>
            <person name="Higashiura N."/>
            <person name="Hadano H."/>
            <person name="Hirakawa H."/>
            <person name="Matsutani M."/>
            <person name="Takabe S."/>
            <person name="Matsushita K."/>
            <person name="Azuma Y."/>
        </authorList>
    </citation>
    <scope>NUCLEOTIDE SEQUENCE [LARGE SCALE GENOMIC DNA]</scope>
    <source>
        <strain evidence="11 12">MB58</strain>
    </source>
</reference>
<feature type="binding site" evidence="10">
    <location>
        <position position="214"/>
    </location>
    <ligand>
        <name>ATP</name>
        <dbReference type="ChEBI" id="CHEBI:30616"/>
    </ligand>
</feature>
<comment type="cofactor">
    <cofactor evidence="10">
        <name>Mn(2+)</name>
        <dbReference type="ChEBI" id="CHEBI:29035"/>
    </cofactor>
    <text evidence="10">Binds 1 Mn(2+) ion per subunit.</text>
</comment>
<dbReference type="PIRSF" id="PIRSF006294">
    <property type="entry name" value="PEP_crbxkin"/>
    <property type="match status" value="1"/>
</dbReference>
<evidence type="ECO:0000256" key="10">
    <source>
        <dbReference type="HAMAP-Rule" id="MF_00453"/>
    </source>
</evidence>
<keyword evidence="10" id="KW-0464">Manganese</keyword>
<comment type="catalytic activity">
    <reaction evidence="9 10">
        <text>oxaloacetate + ATP = phosphoenolpyruvate + ADP + CO2</text>
        <dbReference type="Rhea" id="RHEA:18617"/>
        <dbReference type="ChEBI" id="CHEBI:16452"/>
        <dbReference type="ChEBI" id="CHEBI:16526"/>
        <dbReference type="ChEBI" id="CHEBI:30616"/>
        <dbReference type="ChEBI" id="CHEBI:58702"/>
        <dbReference type="ChEBI" id="CHEBI:456216"/>
        <dbReference type="EC" id="4.1.1.49"/>
    </reaction>
</comment>
<dbReference type="PROSITE" id="PS00532">
    <property type="entry name" value="PEPCK_ATP"/>
    <property type="match status" value="1"/>
</dbReference>
<comment type="similarity">
    <text evidence="2 10">Belongs to the phosphoenolpyruvate carboxykinase (ATP) family.</text>
</comment>
<feature type="binding site" evidence="10">
    <location>
        <position position="335"/>
    </location>
    <ligand>
        <name>ATP</name>
        <dbReference type="ChEBI" id="CHEBI:30616"/>
    </ligand>
</feature>
<feature type="binding site" evidence="10">
    <location>
        <position position="73"/>
    </location>
    <ligand>
        <name>substrate</name>
    </ligand>
</feature>
<dbReference type="AlphaFoldDB" id="A0A023D353"/>
<dbReference type="OrthoDB" id="9806325at2"/>
<keyword evidence="11" id="KW-0808">Transferase</keyword>
<dbReference type="NCBIfam" id="NF006820">
    <property type="entry name" value="PRK09344.1-2"/>
    <property type="match status" value="1"/>
</dbReference>
<dbReference type="SUPFAM" id="SSF53795">
    <property type="entry name" value="PEP carboxykinase-like"/>
    <property type="match status" value="1"/>
</dbReference>
<dbReference type="InterPro" id="IPR008210">
    <property type="entry name" value="PEP_carboxykinase_N"/>
</dbReference>
<keyword evidence="11" id="KW-0670">Pyruvate</keyword>
<feature type="binding site" evidence="10">
    <location>
        <position position="208"/>
    </location>
    <ligand>
        <name>substrate</name>
    </ligand>
</feature>
<dbReference type="Pfam" id="PF01293">
    <property type="entry name" value="PEPCK_ATP"/>
    <property type="match status" value="1"/>
</dbReference>
<dbReference type="InterPro" id="IPR015994">
    <property type="entry name" value="PEPCK_ATP_CS"/>
</dbReference>
<feature type="binding site" evidence="10">
    <location>
        <position position="214"/>
    </location>
    <ligand>
        <name>substrate</name>
    </ligand>
</feature>
<comment type="caution">
    <text evidence="10">Lacks conserved residue(s) required for the propagation of feature annotation.</text>
</comment>
<dbReference type="UniPathway" id="UPA00138"/>
<keyword evidence="12" id="KW-1185">Reference proteome</keyword>
<dbReference type="Gene3D" id="3.90.228.20">
    <property type="match status" value="1"/>
</dbReference>
<comment type="subcellular location">
    <subcellularLocation>
        <location evidence="10">Cytoplasm</location>
    </subcellularLocation>
</comment>
<evidence type="ECO:0000256" key="1">
    <source>
        <dbReference type="ARBA" id="ARBA00004742"/>
    </source>
</evidence>
<evidence type="ECO:0000256" key="8">
    <source>
        <dbReference type="ARBA" id="ARBA00023239"/>
    </source>
</evidence>
<feature type="binding site" evidence="10">
    <location>
        <position position="214"/>
    </location>
    <ligand>
        <name>Mn(2+)</name>
        <dbReference type="ChEBI" id="CHEBI:29035"/>
    </ligand>
</feature>
<evidence type="ECO:0000313" key="12">
    <source>
        <dbReference type="Proteomes" id="UP000019760"/>
    </source>
</evidence>
<evidence type="ECO:0000256" key="2">
    <source>
        <dbReference type="ARBA" id="ARBA00006052"/>
    </source>
</evidence>
<comment type="function">
    <text evidence="10">Involved in the gluconeogenesis. Catalyzes the conversion of oxaloacetate (OAA) to phosphoenolpyruvate (PEP) through direct phosphoryl transfer between the nucleoside triphosphate and OAA.</text>
</comment>
<keyword evidence="4 10" id="KW-0312">Gluconeogenesis</keyword>
<feature type="binding site" evidence="10">
    <location>
        <position position="460"/>
    </location>
    <ligand>
        <name>ATP</name>
        <dbReference type="ChEBI" id="CHEBI:30616"/>
    </ligand>
</feature>
<name>A0A023D353_ACIMT</name>
<evidence type="ECO:0000256" key="5">
    <source>
        <dbReference type="ARBA" id="ARBA00022741"/>
    </source>
</evidence>
<dbReference type="EC" id="4.1.1.49" evidence="3 10"/>
<feature type="binding site" evidence="10">
    <location>
        <position position="233"/>
    </location>
    <ligand>
        <name>ATP</name>
        <dbReference type="ChEBI" id="CHEBI:30616"/>
    </ligand>
</feature>
<dbReference type="InterPro" id="IPR001272">
    <property type="entry name" value="PEP_carboxykinase_ATP"/>
</dbReference>
<proteinExistence type="inferred from homology"/>
<evidence type="ECO:0000313" key="11">
    <source>
        <dbReference type="EMBL" id="GAJ28519.1"/>
    </source>
</evidence>
<accession>A0A023D353</accession>
<keyword evidence="7 10" id="KW-0067">ATP-binding</keyword>
<dbReference type="Gene3D" id="3.40.449.10">
    <property type="entry name" value="Phosphoenolpyruvate Carboxykinase, domain 1"/>
    <property type="match status" value="1"/>
</dbReference>
<dbReference type="NCBIfam" id="NF006821">
    <property type="entry name" value="PRK09344.1-3"/>
    <property type="match status" value="1"/>
</dbReference>
<keyword evidence="11" id="KW-0418">Kinase</keyword>
<comment type="pathway">
    <text evidence="1 10">Carbohydrate biosynthesis; gluconeogenesis.</text>
</comment>
<gene>
    <name evidence="10" type="primary">pckA</name>
    <name evidence="11" type="ORF">Amme_030_019</name>
</gene>
<dbReference type="HAMAP" id="MF_00453">
    <property type="entry name" value="PEPCK_ATP"/>
    <property type="match status" value="1"/>
</dbReference>
<evidence type="ECO:0000256" key="7">
    <source>
        <dbReference type="ARBA" id="ARBA00022840"/>
    </source>
</evidence>
<sequence>MSAVTTIEAQPGIVPEGTGTDRTALAGTGLSPVQPFYVNLRTAPLVTLAVRRDEIRLSEDGAVMARTGEYTGRSAQDKYVANDPDIGEEVWWHPGNNPLPPEAFDRLAETVRAYLDQQVLFVEDLFAGADPAHRIRIRLVTTNAWHALFARNMFIRPTEAELTDFTPDYVLLHAPELHLDAKALGLRSSTAVAMSFTHRLVVIAGTEYAGEIKKSIFSVMNWRLPVEGVFPMHCSANIGVDGDVALFFGLSGTGKTTLSSDPERALIGDDEHGWSPKGVFNFEGGCYAKVINLKKEAEREIWDASHRFGAVLENVVADAQGHIDFNDGSLTENTRSCYPLDFLGNFRPDGQGGTPRNVIMLTADAFGVLPPVARLTPKEAMYHFLSGYTARVAGTEKGVSEPQATFSACFGSPFLPRKPKVYAELFGKYLTESGAKCWLVNTGWIAGPYGTGRRMSLAHTRAILRAILNGEINASEWKVDPHFGLEMPLSVAGVPPEVLDPKASWADPAAYDRQAEALLARFAENYRQFEGA</sequence>
<dbReference type="SUPFAM" id="SSF68923">
    <property type="entry name" value="PEP carboxykinase N-terminal domain"/>
    <property type="match status" value="1"/>
</dbReference>
<evidence type="ECO:0000256" key="6">
    <source>
        <dbReference type="ARBA" id="ARBA00022793"/>
    </source>
</evidence>
<keyword evidence="10" id="KW-0479">Metal-binding</keyword>
<feature type="binding site" evidence="10">
    <location>
        <begin position="249"/>
        <end position="257"/>
    </location>
    <ligand>
        <name>ATP</name>
        <dbReference type="ChEBI" id="CHEBI:30616"/>
    </ligand>
</feature>
<keyword evidence="5 10" id="KW-0547">Nucleotide-binding</keyword>
<feature type="binding site" evidence="10">
    <location>
        <position position="233"/>
    </location>
    <ligand>
        <name>Mn(2+)</name>
        <dbReference type="ChEBI" id="CHEBI:29035"/>
    </ligand>
</feature>
<dbReference type="NCBIfam" id="TIGR00224">
    <property type="entry name" value="pckA"/>
    <property type="match status" value="1"/>
</dbReference>
<keyword evidence="8 10" id="KW-0456">Lyase</keyword>
<comment type="caution">
    <text evidence="11">The sequence shown here is derived from an EMBL/GenBank/DDBJ whole genome shotgun (WGS) entry which is preliminary data.</text>
</comment>
<dbReference type="PANTHER" id="PTHR30031:SF0">
    <property type="entry name" value="PHOSPHOENOLPYRUVATE CARBOXYKINASE (ATP)"/>
    <property type="match status" value="1"/>
</dbReference>
<dbReference type="GO" id="GO:0016301">
    <property type="term" value="F:kinase activity"/>
    <property type="evidence" value="ECO:0007669"/>
    <property type="project" value="UniProtKB-KW"/>
</dbReference>
<evidence type="ECO:0000256" key="3">
    <source>
        <dbReference type="ARBA" id="ARBA00012363"/>
    </source>
</evidence>
<organism evidence="11 12">
    <name type="scientific">Acidomonas methanolica NBRC 104435</name>
    <dbReference type="NCBI Taxonomy" id="1231351"/>
    <lineage>
        <taxon>Bacteria</taxon>
        <taxon>Pseudomonadati</taxon>
        <taxon>Pseudomonadota</taxon>
        <taxon>Alphaproteobacteria</taxon>
        <taxon>Acetobacterales</taxon>
        <taxon>Acetobacteraceae</taxon>
        <taxon>Acidomonas</taxon>
    </lineage>
</organism>
<evidence type="ECO:0000256" key="9">
    <source>
        <dbReference type="ARBA" id="ARBA00047371"/>
    </source>
</evidence>
<protein>
    <recommendedName>
        <fullName evidence="3 10">Phosphoenolpyruvate carboxykinase (ATP)</fullName>
        <shortName evidence="10">PCK</shortName>
        <shortName evidence="10">PEP carboxykinase</shortName>
        <shortName evidence="10">PEPCK</shortName>
        <ecNumber evidence="3 10">4.1.1.49</ecNumber>
    </recommendedName>
</protein>
<evidence type="ECO:0000256" key="4">
    <source>
        <dbReference type="ARBA" id="ARBA00022432"/>
    </source>
</evidence>
<dbReference type="GO" id="GO:0005524">
    <property type="term" value="F:ATP binding"/>
    <property type="evidence" value="ECO:0007669"/>
    <property type="project" value="UniProtKB-UniRule"/>
</dbReference>
<dbReference type="InterPro" id="IPR013035">
    <property type="entry name" value="PEP_carboxykinase_C"/>
</dbReference>
<keyword evidence="10" id="KW-0963">Cytoplasm</keyword>
<dbReference type="EMBL" id="BAND01000030">
    <property type="protein sequence ID" value="GAJ28519.1"/>
    <property type="molecule type" value="Genomic_DNA"/>
</dbReference>
<dbReference type="GO" id="GO:0006094">
    <property type="term" value="P:gluconeogenesis"/>
    <property type="evidence" value="ECO:0007669"/>
    <property type="project" value="UniProtKB-UniRule"/>
</dbReference>